<name>A0ABQ0E426_9PORP</name>
<dbReference type="EMBL" id="BAAFSF010000004">
    <property type="protein sequence ID" value="GAB1252388.1"/>
    <property type="molecule type" value="Genomic_DNA"/>
</dbReference>
<reference evidence="1 2" key="1">
    <citation type="journal article" date="2025" name="Int. J. Syst. Evol. Microbiol.">
        <title>Desulfovibrio falkowii sp. nov., Porphyromonas miyakawae sp. nov., Mediterraneibacter flintii sp. nov. and Owariibacterium komagatae gen. nov., sp. nov., isolated from human faeces.</title>
        <authorList>
            <person name="Hamaguchi T."/>
            <person name="Ohara M."/>
            <person name="Hisatomi A."/>
            <person name="Sekiguchi K."/>
            <person name="Takeda J.I."/>
            <person name="Ueyama J."/>
            <person name="Ito M."/>
            <person name="Nishiwaki H."/>
            <person name="Ogi T."/>
            <person name="Hirayama M."/>
            <person name="Ohkuma M."/>
            <person name="Sakamoto M."/>
            <person name="Ohno K."/>
        </authorList>
    </citation>
    <scope>NUCLEOTIDE SEQUENCE [LARGE SCALE GENOMIC DNA]</scope>
    <source>
        <strain evidence="1 2">13CB11C</strain>
    </source>
</reference>
<organism evidence="1 2">
    <name type="scientific">Porphyromonas miyakawae</name>
    <dbReference type="NCBI Taxonomy" id="3137470"/>
    <lineage>
        <taxon>Bacteria</taxon>
        <taxon>Pseudomonadati</taxon>
        <taxon>Bacteroidota</taxon>
        <taxon>Bacteroidia</taxon>
        <taxon>Bacteroidales</taxon>
        <taxon>Porphyromonadaceae</taxon>
        <taxon>Porphyromonas</taxon>
    </lineage>
</organism>
<evidence type="ECO:0000313" key="2">
    <source>
        <dbReference type="Proteomes" id="UP001628220"/>
    </source>
</evidence>
<evidence type="ECO:0008006" key="3">
    <source>
        <dbReference type="Google" id="ProtNLM"/>
    </source>
</evidence>
<evidence type="ECO:0000313" key="1">
    <source>
        <dbReference type="EMBL" id="GAB1252388.1"/>
    </source>
</evidence>
<dbReference type="Proteomes" id="UP001628220">
    <property type="component" value="Unassembled WGS sequence"/>
</dbReference>
<protein>
    <recommendedName>
        <fullName evidence="3">DUF2442 domain-containing protein</fullName>
    </recommendedName>
</protein>
<sequence length="163" mass="18319">MPIDITTPNDEPMKQPIGLSPQQMVAPIVVYRTRADYSQYVPVTLSNDKTEIVSYPSRFDLGTAPHFAKPIDLGNGFLWDRRGITQQSAFLDITYEQYAALSEDPTPSYLLKHILDAEPFIFIAQCNRHYLPAEITDEALAAYCRQGLPGATILLDKQKEASR</sequence>
<keyword evidence="2" id="KW-1185">Reference proteome</keyword>
<proteinExistence type="predicted"/>
<accession>A0ABQ0E426</accession>
<gene>
    <name evidence="1" type="ORF">Tsumi_14940</name>
</gene>
<comment type="caution">
    <text evidence="1">The sequence shown here is derived from an EMBL/GenBank/DDBJ whole genome shotgun (WGS) entry which is preliminary data.</text>
</comment>